<accession>A0ABD0VNV3</accession>
<protein>
    <submittedName>
        <fullName evidence="1">Uncharacterized protein</fullName>
    </submittedName>
</protein>
<keyword evidence="2" id="KW-1185">Reference proteome</keyword>
<dbReference type="Proteomes" id="UP001552299">
    <property type="component" value="Unassembled WGS sequence"/>
</dbReference>
<evidence type="ECO:0000313" key="1">
    <source>
        <dbReference type="EMBL" id="KAL0926684.1"/>
    </source>
</evidence>
<organism evidence="1 2">
    <name type="scientific">Dendrobium thyrsiflorum</name>
    <name type="common">Pinecone-like raceme dendrobium</name>
    <name type="synonym">Orchid</name>
    <dbReference type="NCBI Taxonomy" id="117978"/>
    <lineage>
        <taxon>Eukaryota</taxon>
        <taxon>Viridiplantae</taxon>
        <taxon>Streptophyta</taxon>
        <taxon>Embryophyta</taxon>
        <taxon>Tracheophyta</taxon>
        <taxon>Spermatophyta</taxon>
        <taxon>Magnoliopsida</taxon>
        <taxon>Liliopsida</taxon>
        <taxon>Asparagales</taxon>
        <taxon>Orchidaceae</taxon>
        <taxon>Epidendroideae</taxon>
        <taxon>Malaxideae</taxon>
        <taxon>Dendrobiinae</taxon>
        <taxon>Dendrobium</taxon>
    </lineage>
</organism>
<dbReference type="EMBL" id="JANQDX010000003">
    <property type="protein sequence ID" value="KAL0926684.1"/>
    <property type="molecule type" value="Genomic_DNA"/>
</dbReference>
<proteinExistence type="predicted"/>
<gene>
    <name evidence="1" type="ORF">M5K25_002929</name>
</gene>
<reference evidence="1 2" key="1">
    <citation type="journal article" date="2024" name="Plant Biotechnol. J.">
        <title>Dendrobium thyrsiflorum genome and its molecular insights into genes involved in important horticultural traits.</title>
        <authorList>
            <person name="Chen B."/>
            <person name="Wang J.Y."/>
            <person name="Zheng P.J."/>
            <person name="Li K.L."/>
            <person name="Liang Y.M."/>
            <person name="Chen X.F."/>
            <person name="Zhang C."/>
            <person name="Zhao X."/>
            <person name="He X."/>
            <person name="Zhang G.Q."/>
            <person name="Liu Z.J."/>
            <person name="Xu Q."/>
        </authorList>
    </citation>
    <scope>NUCLEOTIDE SEQUENCE [LARGE SCALE GENOMIC DNA]</scope>
    <source>
        <strain evidence="1">GZMU011</strain>
    </source>
</reference>
<evidence type="ECO:0000313" key="2">
    <source>
        <dbReference type="Proteomes" id="UP001552299"/>
    </source>
</evidence>
<comment type="caution">
    <text evidence="1">The sequence shown here is derived from an EMBL/GenBank/DDBJ whole genome shotgun (WGS) entry which is preliminary data.</text>
</comment>
<dbReference type="AlphaFoldDB" id="A0ABD0VNV3"/>
<sequence length="262" mass="29138">MCDDIQKKEIFVHFCHSTASSSPLQRSRRYKSLTQNPIFGVSGTSENQLMHAFPKRGGKGPGATPTTRRIKSSEEMENYEVLLTTGLQDVEYRSGSEKVSLGDILNDFPQQRFGVDTYERIETGMIMTNKIDAQKNFNSNVENMSRSITHLPICCLVGVPPIYLRCLIGYIRTAPCSTLMKDLLGGGTYSRDNVLVDEKKSISLPDKDLPGFWSGINGYESGPSEPSGSATKWHHNITIMAGARMLPNGINSLRYESIGYNR</sequence>
<name>A0ABD0VNV3_DENTH</name>